<reference evidence="4 5" key="1">
    <citation type="journal article" date="2017" name="Int. J. Syst. Evol. Microbiol.">
        <title>Achromobacter aloeverae sp. nov., isolated from the root of Aloe vera (L.) Burm.f.</title>
        <authorList>
            <person name="Kuncharoen N."/>
            <person name="Muramatsu Y."/>
            <person name="Shibata C."/>
            <person name="Kamakura Y."/>
            <person name="Nakagawa Y."/>
            <person name="Tanasupawat S."/>
        </authorList>
    </citation>
    <scope>NUCLEOTIDE SEQUENCE [LARGE SCALE GENOMIC DNA]</scope>
    <source>
        <strain evidence="4 5">AVA-1</strain>
    </source>
</reference>
<dbReference type="CDD" id="cd00796">
    <property type="entry name" value="INT_Rci_Hp1_C"/>
    <property type="match status" value="1"/>
</dbReference>
<keyword evidence="5" id="KW-1185">Reference proteome</keyword>
<dbReference type="PANTHER" id="PTHR30349:SF94">
    <property type="entry name" value="INTEGRASE_RECOMBINASE HI_1414-RELATED"/>
    <property type="match status" value="1"/>
</dbReference>
<protein>
    <submittedName>
        <fullName evidence="4">Site-specific integrase</fullName>
    </submittedName>
</protein>
<dbReference type="SUPFAM" id="SSF56349">
    <property type="entry name" value="DNA breaking-rejoining enzymes"/>
    <property type="match status" value="1"/>
</dbReference>
<name>A0A4Q1HI57_9BURK</name>
<dbReference type="GO" id="GO:0015074">
    <property type="term" value="P:DNA integration"/>
    <property type="evidence" value="ECO:0007669"/>
    <property type="project" value="UniProtKB-KW"/>
</dbReference>
<dbReference type="Pfam" id="PF00589">
    <property type="entry name" value="Phage_integrase"/>
    <property type="match status" value="1"/>
</dbReference>
<dbReference type="AlphaFoldDB" id="A0A4Q1HI57"/>
<dbReference type="GO" id="GO:0006310">
    <property type="term" value="P:DNA recombination"/>
    <property type="evidence" value="ECO:0007669"/>
    <property type="project" value="UniProtKB-KW"/>
</dbReference>
<dbReference type="EMBL" id="PYAL01000004">
    <property type="protein sequence ID" value="RXN87799.1"/>
    <property type="molecule type" value="Genomic_DNA"/>
</dbReference>
<evidence type="ECO:0000256" key="2">
    <source>
        <dbReference type="ARBA" id="ARBA00023172"/>
    </source>
</evidence>
<keyword evidence="1" id="KW-0229">DNA integration</keyword>
<dbReference type="Proteomes" id="UP000290849">
    <property type="component" value="Unassembled WGS sequence"/>
</dbReference>
<evidence type="ECO:0000259" key="3">
    <source>
        <dbReference type="PROSITE" id="PS51898"/>
    </source>
</evidence>
<dbReference type="PROSITE" id="PS51898">
    <property type="entry name" value="TYR_RECOMBINASE"/>
    <property type="match status" value="1"/>
</dbReference>
<comment type="caution">
    <text evidence="4">The sequence shown here is derived from an EMBL/GenBank/DDBJ whole genome shotgun (WGS) entry which is preliminary data.</text>
</comment>
<dbReference type="PANTHER" id="PTHR30349">
    <property type="entry name" value="PHAGE INTEGRASE-RELATED"/>
    <property type="match status" value="1"/>
</dbReference>
<gene>
    <name evidence="4" type="ORF">C7R54_14475</name>
</gene>
<dbReference type="InterPro" id="IPR011010">
    <property type="entry name" value="DNA_brk_join_enz"/>
</dbReference>
<dbReference type="OrthoDB" id="662444at2"/>
<feature type="domain" description="Tyr recombinase" evidence="3">
    <location>
        <begin position="161"/>
        <end position="335"/>
    </location>
</feature>
<evidence type="ECO:0000313" key="4">
    <source>
        <dbReference type="EMBL" id="RXN87799.1"/>
    </source>
</evidence>
<organism evidence="4 5">
    <name type="scientific">Achromobacter aloeverae</name>
    <dbReference type="NCBI Taxonomy" id="1750518"/>
    <lineage>
        <taxon>Bacteria</taxon>
        <taxon>Pseudomonadati</taxon>
        <taxon>Pseudomonadota</taxon>
        <taxon>Betaproteobacteria</taxon>
        <taxon>Burkholderiales</taxon>
        <taxon>Alcaligenaceae</taxon>
        <taxon>Achromobacter</taxon>
    </lineage>
</organism>
<dbReference type="InterPro" id="IPR013762">
    <property type="entry name" value="Integrase-like_cat_sf"/>
</dbReference>
<accession>A0A4Q1HI57</accession>
<dbReference type="RefSeq" id="WP_129151165.1">
    <property type="nucleotide sequence ID" value="NZ_JBHSDO010000011.1"/>
</dbReference>
<proteinExistence type="predicted"/>
<sequence>MAYISQRGAFWRAEVRRRGYKPVYRTFDSKLTAQQWARRIESEMDASVYVDRTEGERTTLSEGLDRYLREVVPTKTSPDQEKSRVLRWKQHPLAYRMMASLRGADFARYRDERRAAGKAENTIRLELQLINHLYEMARKEWGMEGLMNPLKNIRKPSGSKARERRLQSGEYEAIRAYLIGSGNPYGAAAFDLAIETSLRQGKLFALRWEWIDLDARLVRIPSIFRQAGNKGVPAILPLSRRACNVLAQLQARDGRIEGRVLDTTANAVVCLWKRATRALKIHNLRWHDLRHEATSRLFEKGLNPMEVASITGHKSMQMLARYTHLKPEAILAKLD</sequence>
<dbReference type="InterPro" id="IPR002104">
    <property type="entry name" value="Integrase_catalytic"/>
</dbReference>
<dbReference type="GO" id="GO:0003677">
    <property type="term" value="F:DNA binding"/>
    <property type="evidence" value="ECO:0007669"/>
    <property type="project" value="InterPro"/>
</dbReference>
<evidence type="ECO:0000313" key="5">
    <source>
        <dbReference type="Proteomes" id="UP000290849"/>
    </source>
</evidence>
<evidence type="ECO:0000256" key="1">
    <source>
        <dbReference type="ARBA" id="ARBA00022908"/>
    </source>
</evidence>
<keyword evidence="2" id="KW-0233">DNA recombination</keyword>
<dbReference type="Gene3D" id="1.10.443.10">
    <property type="entry name" value="Intergrase catalytic core"/>
    <property type="match status" value="1"/>
</dbReference>
<dbReference type="InterPro" id="IPR050090">
    <property type="entry name" value="Tyrosine_recombinase_XerCD"/>
</dbReference>